<dbReference type="InterPro" id="IPR050390">
    <property type="entry name" value="C5-Methyltransferase"/>
</dbReference>
<feature type="active site" evidence="5">
    <location>
        <position position="395"/>
    </location>
</feature>
<dbReference type="EMBL" id="QJNU01000094">
    <property type="protein sequence ID" value="RYP07509.1"/>
    <property type="molecule type" value="Genomic_DNA"/>
</dbReference>
<dbReference type="PANTHER" id="PTHR10629">
    <property type="entry name" value="CYTOSINE-SPECIFIC METHYLTRANSFERASE"/>
    <property type="match status" value="1"/>
</dbReference>
<dbReference type="GO" id="GO:0003886">
    <property type="term" value="F:DNA (cytosine-5-)-methyltransferase activity"/>
    <property type="evidence" value="ECO:0007669"/>
    <property type="project" value="UniProtKB-EC"/>
</dbReference>
<evidence type="ECO:0000313" key="7">
    <source>
        <dbReference type="EMBL" id="RYP07509.1"/>
    </source>
</evidence>
<organism evidence="7 8">
    <name type="scientific">Monosporascus ibericus</name>
    <dbReference type="NCBI Taxonomy" id="155417"/>
    <lineage>
        <taxon>Eukaryota</taxon>
        <taxon>Fungi</taxon>
        <taxon>Dikarya</taxon>
        <taxon>Ascomycota</taxon>
        <taxon>Pezizomycotina</taxon>
        <taxon>Sordariomycetes</taxon>
        <taxon>Xylariomycetidae</taxon>
        <taxon>Xylariales</taxon>
        <taxon>Xylariales incertae sedis</taxon>
        <taxon>Monosporascus</taxon>
    </lineage>
</organism>
<evidence type="ECO:0000256" key="3">
    <source>
        <dbReference type="ARBA" id="ARBA00022679"/>
    </source>
</evidence>
<dbReference type="EC" id="2.1.1.37" evidence="1"/>
<dbReference type="InterPro" id="IPR029063">
    <property type="entry name" value="SAM-dependent_MTases_sf"/>
</dbReference>
<evidence type="ECO:0000256" key="4">
    <source>
        <dbReference type="ARBA" id="ARBA00022691"/>
    </source>
</evidence>
<name>A0A4V1XBU9_9PEZI</name>
<dbReference type="PRINTS" id="PR00105">
    <property type="entry name" value="C5METTRFRASE"/>
</dbReference>
<dbReference type="OrthoDB" id="414133at2759"/>
<keyword evidence="4 5" id="KW-0949">S-adenosyl-L-methionine</keyword>
<dbReference type="STRING" id="155417.A0A4V1XBU9"/>
<dbReference type="PROSITE" id="PS51679">
    <property type="entry name" value="SAM_MT_C5"/>
    <property type="match status" value="1"/>
</dbReference>
<accession>A0A4V1XBU9</accession>
<reference evidence="7 8" key="1">
    <citation type="submission" date="2018-06" db="EMBL/GenBank/DDBJ databases">
        <title>Complete Genomes of Monosporascus.</title>
        <authorList>
            <person name="Robinson A.J."/>
            <person name="Natvig D.O."/>
        </authorList>
    </citation>
    <scope>NUCLEOTIDE SEQUENCE [LARGE SCALE GENOMIC DNA]</scope>
    <source>
        <strain evidence="7 8">CBS 110550</strain>
    </source>
</reference>
<dbReference type="PANTHER" id="PTHR10629:SF52">
    <property type="entry name" value="DNA (CYTOSINE-5)-METHYLTRANSFERASE 1"/>
    <property type="match status" value="1"/>
</dbReference>
<dbReference type="Proteomes" id="UP000293360">
    <property type="component" value="Unassembled WGS sequence"/>
</dbReference>
<evidence type="ECO:0000313" key="8">
    <source>
        <dbReference type="Proteomes" id="UP000293360"/>
    </source>
</evidence>
<dbReference type="SUPFAM" id="SSF53335">
    <property type="entry name" value="S-adenosyl-L-methionine-dependent methyltransferases"/>
    <property type="match status" value="1"/>
</dbReference>
<dbReference type="AlphaFoldDB" id="A0A4V1XBU9"/>
<gene>
    <name evidence="7" type="ORF">DL764_002438</name>
</gene>
<dbReference type="GO" id="GO:0044027">
    <property type="term" value="P:negative regulation of gene expression via chromosomal CpG island methylation"/>
    <property type="evidence" value="ECO:0007669"/>
    <property type="project" value="TreeGrafter"/>
</dbReference>
<evidence type="ECO:0000256" key="5">
    <source>
        <dbReference type="PROSITE-ProRule" id="PRU01016"/>
    </source>
</evidence>
<dbReference type="GO" id="GO:0003677">
    <property type="term" value="F:DNA binding"/>
    <property type="evidence" value="ECO:0007669"/>
    <property type="project" value="TreeGrafter"/>
</dbReference>
<feature type="region of interest" description="Disordered" evidence="6">
    <location>
        <begin position="1"/>
        <end position="30"/>
    </location>
</feature>
<dbReference type="InterPro" id="IPR001525">
    <property type="entry name" value="C5_MeTfrase"/>
</dbReference>
<proteinExistence type="inferred from homology"/>
<comment type="similarity">
    <text evidence="5">Belongs to the class I-like SAM-binding methyltransferase superfamily. C5-methyltransferase family.</text>
</comment>
<dbReference type="GO" id="GO:0005634">
    <property type="term" value="C:nucleus"/>
    <property type="evidence" value="ECO:0007669"/>
    <property type="project" value="TreeGrafter"/>
</dbReference>
<comment type="caution">
    <text evidence="7">The sequence shown here is derived from an EMBL/GenBank/DDBJ whole genome shotgun (WGS) entry which is preliminary data.</text>
</comment>
<keyword evidence="2 5" id="KW-0489">Methyltransferase</keyword>
<protein>
    <recommendedName>
        <fullName evidence="1">DNA (cytosine-5-)-methyltransferase</fullName>
        <ecNumber evidence="1">2.1.1.37</ecNumber>
    </recommendedName>
</protein>
<evidence type="ECO:0000256" key="6">
    <source>
        <dbReference type="SAM" id="MobiDB-lite"/>
    </source>
</evidence>
<dbReference type="Pfam" id="PF00145">
    <property type="entry name" value="DNA_methylase"/>
    <property type="match status" value="1"/>
</dbReference>
<evidence type="ECO:0000256" key="1">
    <source>
        <dbReference type="ARBA" id="ARBA00011975"/>
    </source>
</evidence>
<sequence>MSQQAESSARAGSRIVINLDDGDDSGSPSIFGQEQRRLIARFEEFGASPHRPLWIPSEGDLERLEAEIEREVFSSNVIDLTDDDTPGPSPLPTGNKPRFTLFAQYSWNGMTIEKGTVVEIEKLYKYKFGIQFLRVQLIRQEGPNVILQGIPYARVRAMRGVFPLKRNEVVEILTTHVNDPREWTAQAAIEVNVEKVLRIRGLQLTNTLFPHARFDIQKFTTPKEAEERGILTCRWRMVTAYKSVVVEMKKGPIYSRTLQRLMADDVTDPNLRVADAKLLNAWRGGKVRGGSHIPGAPSVPVVNLDASDSPSAEPMPRVPGQAYTFADAFCGAGGASSGARSAGFEVKIACDMDKGACASYRRNFTAADLREMNIFDFINSKDVCRVDVLHISPPCQYWSPAHTCPGKNDEANVSVLYATMGLIDKIRPRLVTIEQTFGLLQERFEAYFNLFLHCFTEVNYSVSYKITHLSNFGVPQTRKRLTMIAACSGEKLPPFPKATHSKTPSDGLLPLVTAEEALKDVRPGSVLHDVRGALTRARLSGTFPKPPYDANKLLSTITTSGSDSYHPSGLRKFTPEELRALMTFPWDHKFAPPSIKKQIGNAYPPLAVAAWYKHLDSWLLKRDDMAEAEAVAGDNNVIILDDDDEMEEEVVVDNDDAIVLDGGMEKDAHDEDDDDDGLMIMEWRRRSVTLGRDDDE</sequence>
<keyword evidence="3 5" id="KW-0808">Transferase</keyword>
<dbReference type="Gene3D" id="3.90.120.10">
    <property type="entry name" value="DNA Methylase, subunit A, domain 2"/>
    <property type="match status" value="1"/>
</dbReference>
<dbReference type="Gene3D" id="3.40.50.150">
    <property type="entry name" value="Vaccinia Virus protein VP39"/>
    <property type="match status" value="1"/>
</dbReference>
<keyword evidence="8" id="KW-1185">Reference proteome</keyword>
<evidence type="ECO:0000256" key="2">
    <source>
        <dbReference type="ARBA" id="ARBA00022603"/>
    </source>
</evidence>
<dbReference type="GO" id="GO:0032259">
    <property type="term" value="P:methylation"/>
    <property type="evidence" value="ECO:0007669"/>
    <property type="project" value="UniProtKB-KW"/>
</dbReference>